<evidence type="ECO:0000313" key="1">
    <source>
        <dbReference type="EMBL" id="CAL1713902.1"/>
    </source>
</evidence>
<protein>
    <submittedName>
        <fullName evidence="1">Uncharacterized protein</fullName>
    </submittedName>
</protein>
<name>A0ABP1E321_9APHY</name>
<dbReference type="Proteomes" id="UP001497453">
    <property type="component" value="Chromosome 8"/>
</dbReference>
<accession>A0ABP1E321</accession>
<proteinExistence type="predicted"/>
<reference evidence="2" key="1">
    <citation type="submission" date="2024-04" db="EMBL/GenBank/DDBJ databases">
        <authorList>
            <person name="Shaw F."/>
            <person name="Minotto A."/>
        </authorList>
    </citation>
    <scope>NUCLEOTIDE SEQUENCE [LARGE SCALE GENOMIC DNA]</scope>
</reference>
<keyword evidence="2" id="KW-1185">Reference proteome</keyword>
<evidence type="ECO:0000313" key="2">
    <source>
        <dbReference type="Proteomes" id="UP001497453"/>
    </source>
</evidence>
<sequence length="154" mass="17916">MRLRLITPSCPTIPAFRYSFPQSTHARYNSSVSKSTIILKYCEFRIFQVYGKGGRCALPAQLYESVTGSYASKAAQHGCTLIGQRAARRVGEQWHVHVHRRVKVSILRVRLVSRNPCYRRDVKKRLFPRKIFDRSKNFNDYNVLTLVLQRPETK</sequence>
<organism evidence="1 2">
    <name type="scientific">Somion occarium</name>
    <dbReference type="NCBI Taxonomy" id="3059160"/>
    <lineage>
        <taxon>Eukaryota</taxon>
        <taxon>Fungi</taxon>
        <taxon>Dikarya</taxon>
        <taxon>Basidiomycota</taxon>
        <taxon>Agaricomycotina</taxon>
        <taxon>Agaricomycetes</taxon>
        <taxon>Polyporales</taxon>
        <taxon>Cerrenaceae</taxon>
        <taxon>Somion</taxon>
    </lineage>
</organism>
<dbReference type="EMBL" id="OZ037951">
    <property type="protein sequence ID" value="CAL1713902.1"/>
    <property type="molecule type" value="Genomic_DNA"/>
</dbReference>
<gene>
    <name evidence="1" type="ORF">GFSPODELE1_LOCUS9538</name>
</gene>